<dbReference type="HOGENOM" id="CLU_2421237_0_0_4"/>
<dbReference type="RefSeq" id="WP_012492871.1">
    <property type="nucleotide sequence ID" value="NC_011000.1"/>
</dbReference>
<evidence type="ECO:0000256" key="1">
    <source>
        <dbReference type="SAM" id="MobiDB-lite"/>
    </source>
</evidence>
<feature type="compositionally biased region" description="Basic and acidic residues" evidence="1">
    <location>
        <begin position="73"/>
        <end position="91"/>
    </location>
</feature>
<feature type="region of interest" description="Disordered" evidence="1">
    <location>
        <begin position="70"/>
        <end position="91"/>
    </location>
</feature>
<accession>B4EB60</accession>
<gene>
    <name evidence="2" type="ORF">BCAL2965C</name>
</gene>
<dbReference type="KEGG" id="bcj:BCAL2965C"/>
<dbReference type="Proteomes" id="UP000001035">
    <property type="component" value="Chromosome 1"/>
</dbReference>
<evidence type="ECO:0000313" key="2">
    <source>
        <dbReference type="EMBL" id="CAR53277.1"/>
    </source>
</evidence>
<dbReference type="EMBL" id="AM747720">
    <property type="protein sequence ID" value="CAR53277.1"/>
    <property type="molecule type" value="Genomic_DNA"/>
</dbReference>
<proteinExistence type="predicted"/>
<organism evidence="2 3">
    <name type="scientific">Burkholderia cenocepacia (strain ATCC BAA-245 / DSM 16553 / LMG 16656 / NCTC 13227 / J2315 / CF5610)</name>
    <name type="common">Burkholderia cepacia (strain J2315)</name>
    <dbReference type="NCBI Taxonomy" id="216591"/>
    <lineage>
        <taxon>Bacteria</taxon>
        <taxon>Pseudomonadati</taxon>
        <taxon>Pseudomonadota</taxon>
        <taxon>Betaproteobacteria</taxon>
        <taxon>Burkholderiales</taxon>
        <taxon>Burkholderiaceae</taxon>
        <taxon>Burkholderia</taxon>
        <taxon>Burkholderia cepacia complex</taxon>
    </lineage>
</organism>
<sequence>MADFRCRPGDLARVVHSTNPSLIGRITIVERLRSDTRWNVTLLGDPAFGFARNGAPVITNNFAFRDSSLVPLRGEEPESTEQTREVSHDHA</sequence>
<name>B4EB60_BURCJ</name>
<keyword evidence="3" id="KW-1185">Reference proteome</keyword>
<evidence type="ECO:0000313" key="3">
    <source>
        <dbReference type="Proteomes" id="UP000001035"/>
    </source>
</evidence>
<dbReference type="AlphaFoldDB" id="B4EB60"/>
<reference evidence="2 3" key="1">
    <citation type="journal article" date="2009" name="J. Bacteriol.">
        <title>The genome of Burkholderia cenocepacia J2315, an epidemic pathogen of cystic fibrosis patients.</title>
        <authorList>
            <person name="Holden M.T."/>
            <person name="Seth-Smith H.M."/>
            <person name="Crossman L.C."/>
            <person name="Sebaihia M."/>
            <person name="Bentley S.D."/>
            <person name="Cerdeno-Tarraga A.M."/>
            <person name="Thomson N.R."/>
            <person name="Bason N."/>
            <person name="Quail M.A."/>
            <person name="Sharp S."/>
            <person name="Cherevach I."/>
            <person name="Churcher C."/>
            <person name="Goodhead I."/>
            <person name="Hauser H."/>
            <person name="Holroyd N."/>
            <person name="Mungall K."/>
            <person name="Scott P."/>
            <person name="Walker D."/>
            <person name="White B."/>
            <person name="Rose H."/>
            <person name="Iversen P."/>
            <person name="Mil-Homens D."/>
            <person name="Rocha E.P."/>
            <person name="Fialho A.M."/>
            <person name="Baldwin A."/>
            <person name="Dowson C."/>
            <person name="Barrell B.G."/>
            <person name="Govan J.R."/>
            <person name="Vandamme P."/>
            <person name="Hart C.A."/>
            <person name="Mahenthiralingam E."/>
            <person name="Parkhill J."/>
        </authorList>
    </citation>
    <scope>NUCLEOTIDE SEQUENCE [LARGE SCALE GENOMIC DNA]</scope>
    <source>
        <strain evidence="3">ATCC BAA-245 / DSM 16553 / LMG 16656 / NCTC 13227 / J2315 / CF5610</strain>
    </source>
</reference>
<protein>
    <submittedName>
        <fullName evidence="2">Uncharacterized protein</fullName>
    </submittedName>
</protein>